<evidence type="ECO:0000313" key="11">
    <source>
        <dbReference type="EnsemblMetazoa" id="SCAU002687-PA"/>
    </source>
</evidence>
<keyword evidence="1 7" id="KW-0479">Metal-binding</keyword>
<feature type="domain" description="C2H2-type" evidence="9">
    <location>
        <begin position="327"/>
        <end position="350"/>
    </location>
</feature>
<evidence type="ECO:0000256" key="5">
    <source>
        <dbReference type="ARBA" id="ARBA00023242"/>
    </source>
</evidence>
<dbReference type="GO" id="GO:0000978">
    <property type="term" value="F:RNA polymerase II cis-regulatory region sequence-specific DNA binding"/>
    <property type="evidence" value="ECO:0007669"/>
    <property type="project" value="TreeGrafter"/>
</dbReference>
<dbReference type="Gene3D" id="3.30.160.60">
    <property type="entry name" value="Classic Zinc Finger"/>
    <property type="match status" value="4"/>
</dbReference>
<dbReference type="PROSITE" id="PS50157">
    <property type="entry name" value="ZINC_FINGER_C2H2_2"/>
    <property type="match status" value="5"/>
</dbReference>
<protein>
    <recommendedName>
        <fullName evidence="13">C2H2-type domain-containing protein</fullName>
    </recommendedName>
</protein>
<dbReference type="InterPro" id="IPR012934">
    <property type="entry name" value="Znf_AD"/>
</dbReference>
<feature type="domain" description="C2H2-type" evidence="9">
    <location>
        <begin position="355"/>
        <end position="382"/>
    </location>
</feature>
<dbReference type="AlphaFoldDB" id="A0A1I8NWP4"/>
<dbReference type="PANTHER" id="PTHR24393:SF34">
    <property type="entry name" value="PR_SET DOMAIN 13"/>
    <property type="match status" value="1"/>
</dbReference>
<keyword evidence="2" id="KW-0677">Repeat</keyword>
<dbReference type="PROSITE" id="PS51915">
    <property type="entry name" value="ZAD"/>
    <property type="match status" value="1"/>
</dbReference>
<dbReference type="GO" id="GO:0001228">
    <property type="term" value="F:DNA-binding transcription activator activity, RNA polymerase II-specific"/>
    <property type="evidence" value="ECO:0007669"/>
    <property type="project" value="TreeGrafter"/>
</dbReference>
<gene>
    <name evidence="11" type="primary">106084801</name>
</gene>
<feature type="compositionally biased region" description="Polar residues" evidence="8">
    <location>
        <begin position="620"/>
        <end position="635"/>
    </location>
</feature>
<dbReference type="SMART" id="SM00868">
    <property type="entry name" value="zf-AD"/>
    <property type="match status" value="1"/>
</dbReference>
<dbReference type="SUPFAM" id="SSF57667">
    <property type="entry name" value="beta-beta-alpha zinc fingers"/>
    <property type="match status" value="2"/>
</dbReference>
<evidence type="ECO:0000256" key="8">
    <source>
        <dbReference type="SAM" id="MobiDB-lite"/>
    </source>
</evidence>
<evidence type="ECO:0000313" key="12">
    <source>
        <dbReference type="Proteomes" id="UP000095300"/>
    </source>
</evidence>
<dbReference type="OrthoDB" id="8002153at2759"/>
<feature type="domain" description="C2H2-type" evidence="9">
    <location>
        <begin position="575"/>
        <end position="603"/>
    </location>
</feature>
<evidence type="ECO:0000256" key="6">
    <source>
        <dbReference type="PROSITE-ProRule" id="PRU00042"/>
    </source>
</evidence>
<dbReference type="SUPFAM" id="SSF57716">
    <property type="entry name" value="Glucocorticoid receptor-like (DNA-binding domain)"/>
    <property type="match status" value="1"/>
</dbReference>
<dbReference type="GO" id="GO:0008270">
    <property type="term" value="F:zinc ion binding"/>
    <property type="evidence" value="ECO:0007669"/>
    <property type="project" value="UniProtKB-UniRule"/>
</dbReference>
<dbReference type="Proteomes" id="UP000095300">
    <property type="component" value="Unassembled WGS sequence"/>
</dbReference>
<evidence type="ECO:0000259" key="9">
    <source>
        <dbReference type="PROSITE" id="PS50157"/>
    </source>
</evidence>
<dbReference type="InterPro" id="IPR013087">
    <property type="entry name" value="Znf_C2H2_type"/>
</dbReference>
<feature type="domain" description="C2H2-type" evidence="9">
    <location>
        <begin position="284"/>
        <end position="312"/>
    </location>
</feature>
<proteinExistence type="predicted"/>
<evidence type="ECO:0000256" key="1">
    <source>
        <dbReference type="ARBA" id="ARBA00022723"/>
    </source>
</evidence>
<keyword evidence="12" id="KW-1185">Reference proteome</keyword>
<evidence type="ECO:0000256" key="4">
    <source>
        <dbReference type="ARBA" id="ARBA00022833"/>
    </source>
</evidence>
<dbReference type="VEuPathDB" id="VectorBase:SCAU002687"/>
<feature type="binding site" evidence="7">
    <location>
        <position position="11"/>
    </location>
    <ligand>
        <name>Zn(2+)</name>
        <dbReference type="ChEBI" id="CHEBI:29105"/>
    </ligand>
</feature>
<feature type="binding site" evidence="7">
    <location>
        <position position="63"/>
    </location>
    <ligand>
        <name>Zn(2+)</name>
        <dbReference type="ChEBI" id="CHEBI:29105"/>
    </ligand>
</feature>
<organism evidence="11 12">
    <name type="scientific">Stomoxys calcitrans</name>
    <name type="common">Stable fly</name>
    <name type="synonym">Conops calcitrans</name>
    <dbReference type="NCBI Taxonomy" id="35570"/>
    <lineage>
        <taxon>Eukaryota</taxon>
        <taxon>Metazoa</taxon>
        <taxon>Ecdysozoa</taxon>
        <taxon>Arthropoda</taxon>
        <taxon>Hexapoda</taxon>
        <taxon>Insecta</taxon>
        <taxon>Pterygota</taxon>
        <taxon>Neoptera</taxon>
        <taxon>Endopterygota</taxon>
        <taxon>Diptera</taxon>
        <taxon>Brachycera</taxon>
        <taxon>Muscomorpha</taxon>
        <taxon>Muscoidea</taxon>
        <taxon>Muscidae</taxon>
        <taxon>Stomoxys</taxon>
    </lineage>
</organism>
<dbReference type="GO" id="GO:0005634">
    <property type="term" value="C:nucleus"/>
    <property type="evidence" value="ECO:0007669"/>
    <property type="project" value="InterPro"/>
</dbReference>
<evidence type="ECO:0000256" key="7">
    <source>
        <dbReference type="PROSITE-ProRule" id="PRU01263"/>
    </source>
</evidence>
<dbReference type="EnsemblMetazoa" id="SCAU002687-RA">
    <property type="protein sequence ID" value="SCAU002687-PA"/>
    <property type="gene ID" value="SCAU002687"/>
</dbReference>
<keyword evidence="3 6" id="KW-0863">Zinc-finger</keyword>
<sequence>MLKHLPPSNHCRLCVKCCNDYQRSLYDETGQANANRGLLGKYFTNAMLNMEWEKQLQYICGKCWQHIWEFHQFQQSVIEAQKGLHLNKEAAKEVGEVVMVKSEMNIKKEQQEWHCGQEFIASTEDLIKPTSLTFDIKTEEPLSLNSDYEGMSSPGLDQLTDGEMSLMSHMSNRTENTSLTYDNESNEECMPCSSLGQTNLSFSNKKLPVTKKSVEEFDELVALWRSSLECEICHQLKASYSQLKEHFSKNHASEGCYLMCCQLRLETRYDIENHIRYHNAPQQLKCVACCKVYRLEEHLRAHKRKVHTSKGEDKNAKDGEKLEVGKYRCSKCLKDFATKSRLNNHSRDVHKPKIFECHICEKSFMHPNALREHLAAHTGDKAHACSFCPMAFTCRAYYRRHMRKHHLQEWNNIQNEGAQKETLDGYRRETRGECMVYICHYCSREYDKKYSMLNHLNQCQRDGRPVEPNMGFRLETRGESLMYVCIYCSKECEKRISMLNHIRGCQRDDGPIEFKSGYRRETRGESMVYVCVFCSKEYDKRPSMYTHLRQCQIEYGQIGPKLGYRLETRGESMVYICIYCSKEYEKPQSMRSHLYRCHRDDGSLAKQQVSIASEPLAPAPQQQGSRKNDESNTTPDGDILNVVGQEAVGEEDSLMTPIEEKELKDETATRTNVKTEKFSDDTNALVFEEMDEHEIPLEFEDATFKSEEFIEPEEEFIEL</sequence>
<accession>A0A1I8NWP4</accession>
<evidence type="ECO:0000256" key="2">
    <source>
        <dbReference type="ARBA" id="ARBA00022737"/>
    </source>
</evidence>
<dbReference type="STRING" id="35570.A0A1I8NWP4"/>
<dbReference type="InterPro" id="IPR036236">
    <property type="entry name" value="Znf_C2H2_sf"/>
</dbReference>
<feature type="domain" description="ZAD" evidence="10">
    <location>
        <begin position="9"/>
        <end position="87"/>
    </location>
</feature>
<keyword evidence="5" id="KW-0539">Nucleus</keyword>
<reference evidence="11" key="1">
    <citation type="submission" date="2020-05" db="UniProtKB">
        <authorList>
            <consortium name="EnsemblMetazoa"/>
        </authorList>
    </citation>
    <scope>IDENTIFICATION</scope>
    <source>
        <strain evidence="11">USDA</strain>
    </source>
</reference>
<evidence type="ECO:0000256" key="3">
    <source>
        <dbReference type="ARBA" id="ARBA00022771"/>
    </source>
</evidence>
<evidence type="ECO:0008006" key="13">
    <source>
        <dbReference type="Google" id="ProtNLM"/>
    </source>
</evidence>
<feature type="region of interest" description="Disordered" evidence="8">
    <location>
        <begin position="615"/>
        <end position="639"/>
    </location>
</feature>
<feature type="binding site" evidence="7">
    <location>
        <position position="14"/>
    </location>
    <ligand>
        <name>Zn(2+)</name>
        <dbReference type="ChEBI" id="CHEBI:29105"/>
    </ligand>
</feature>
<dbReference type="PROSITE" id="PS00028">
    <property type="entry name" value="ZINC_FINGER_C2H2_1"/>
    <property type="match status" value="5"/>
</dbReference>
<name>A0A1I8NWP4_STOCA</name>
<feature type="domain" description="C2H2-type" evidence="9">
    <location>
        <begin position="383"/>
        <end position="411"/>
    </location>
</feature>
<dbReference type="Gene3D" id="3.40.1800.20">
    <property type="match status" value="1"/>
</dbReference>
<dbReference type="SMART" id="SM00355">
    <property type="entry name" value="ZnF_C2H2"/>
    <property type="match status" value="9"/>
</dbReference>
<feature type="binding site" evidence="7">
    <location>
        <position position="60"/>
    </location>
    <ligand>
        <name>Zn(2+)</name>
        <dbReference type="ChEBI" id="CHEBI:29105"/>
    </ligand>
</feature>
<dbReference type="Pfam" id="PF13912">
    <property type="entry name" value="zf-C2H2_6"/>
    <property type="match status" value="2"/>
</dbReference>
<keyword evidence="4 7" id="KW-0862">Zinc</keyword>
<dbReference type="PANTHER" id="PTHR24393">
    <property type="entry name" value="ZINC FINGER PROTEIN"/>
    <property type="match status" value="1"/>
</dbReference>
<evidence type="ECO:0000259" key="10">
    <source>
        <dbReference type="PROSITE" id="PS51915"/>
    </source>
</evidence>